<feature type="coiled-coil region" evidence="1">
    <location>
        <begin position="48"/>
        <end position="82"/>
    </location>
</feature>
<protein>
    <submittedName>
        <fullName evidence="2">Uncharacterized protein</fullName>
    </submittedName>
</protein>
<sequence>MNATARINIVKFHCIIYANIIDVIEFREMDIAVEQVKQIYKMDESALLALLTENKHKLGEQIKQIKQSLKKIELKQRALERIMQLKSQPLCVEYKQLPAIYAVDLYQAEDVKQSITPFQSADLFLPEKPEDCQFGMFLPNKTGKLLRPADSEARLYLTGLLTWNHYSNQHNLVQLFDECKAMGYRPCYAVSNFLAFAADSRRGTQDYAEVWIAAEQENQD</sequence>
<dbReference type="EMBL" id="SNYQ01000003">
    <property type="protein sequence ID" value="TDQ57980.1"/>
    <property type="molecule type" value="Genomic_DNA"/>
</dbReference>
<dbReference type="AlphaFoldDB" id="A0A4R6V908"/>
<accession>A0A4R6V908</accession>
<evidence type="ECO:0000256" key="1">
    <source>
        <dbReference type="SAM" id="Coils"/>
    </source>
</evidence>
<comment type="caution">
    <text evidence="2">The sequence shown here is derived from an EMBL/GenBank/DDBJ whole genome shotgun (WGS) entry which is preliminary data.</text>
</comment>
<name>A0A4R6V908_9PAST</name>
<gene>
    <name evidence="2" type="ORF">EDC45_1047</name>
</gene>
<keyword evidence="3" id="KW-1185">Reference proteome</keyword>
<keyword evidence="1" id="KW-0175">Coiled coil</keyword>
<evidence type="ECO:0000313" key="3">
    <source>
        <dbReference type="Proteomes" id="UP000295657"/>
    </source>
</evidence>
<proteinExistence type="predicted"/>
<reference evidence="2 3" key="1">
    <citation type="submission" date="2019-03" db="EMBL/GenBank/DDBJ databases">
        <title>Genomic Encyclopedia of Type Strains, Phase IV (KMG-IV): sequencing the most valuable type-strain genomes for metagenomic binning, comparative biology and taxonomic classification.</title>
        <authorList>
            <person name="Goeker M."/>
        </authorList>
    </citation>
    <scope>NUCLEOTIDE SEQUENCE [LARGE SCALE GENOMIC DNA]</scope>
    <source>
        <strain evidence="2 3">DSM 28403</strain>
    </source>
</reference>
<organism evidence="2 3">
    <name type="scientific">Mesocricetibacter intestinalis</name>
    <dbReference type="NCBI Taxonomy" id="1521930"/>
    <lineage>
        <taxon>Bacteria</taxon>
        <taxon>Pseudomonadati</taxon>
        <taxon>Pseudomonadota</taxon>
        <taxon>Gammaproteobacteria</taxon>
        <taxon>Pasteurellales</taxon>
        <taxon>Pasteurellaceae</taxon>
        <taxon>Mesocricetibacter</taxon>
    </lineage>
</organism>
<dbReference type="Proteomes" id="UP000295657">
    <property type="component" value="Unassembled WGS sequence"/>
</dbReference>
<evidence type="ECO:0000313" key="2">
    <source>
        <dbReference type="EMBL" id="TDQ57980.1"/>
    </source>
</evidence>